<comment type="caution">
    <text evidence="2">The sequence shown here is derived from an EMBL/GenBank/DDBJ whole genome shotgun (WGS) entry which is preliminary data.</text>
</comment>
<dbReference type="Pfam" id="PF03861">
    <property type="entry name" value="ANTAR"/>
    <property type="match status" value="1"/>
</dbReference>
<organism evidence="2 3">
    <name type="scientific">Streptomyces beijiangensis</name>
    <dbReference type="NCBI Taxonomy" id="163361"/>
    <lineage>
        <taxon>Bacteria</taxon>
        <taxon>Bacillati</taxon>
        <taxon>Actinomycetota</taxon>
        <taxon>Actinomycetes</taxon>
        <taxon>Kitasatosporales</taxon>
        <taxon>Streptomycetaceae</taxon>
        <taxon>Streptomyces</taxon>
    </lineage>
</organism>
<dbReference type="SUPFAM" id="SSF52172">
    <property type="entry name" value="CheY-like"/>
    <property type="match status" value="1"/>
</dbReference>
<dbReference type="PROSITE" id="PS50921">
    <property type="entry name" value="ANTAR"/>
    <property type="match status" value="1"/>
</dbReference>
<dbReference type="AlphaFoldDB" id="A0A939JMH3"/>
<keyword evidence="3" id="KW-1185">Reference proteome</keyword>
<feature type="domain" description="ANTAR" evidence="1">
    <location>
        <begin position="151"/>
        <end position="212"/>
    </location>
</feature>
<dbReference type="EMBL" id="JAFLRJ010000625">
    <property type="protein sequence ID" value="MBO0517445.1"/>
    <property type="molecule type" value="Genomic_DNA"/>
</dbReference>
<sequence length="223" mass="24118">MEQLHVQAQRWMSSAVGLAALAADEEQAPYLMRQLSEYCTDLLALPSASVLLAEGSGGGRGPGAECLDEDSALVNVDLREQVERWPEFAEHALAEGNTTATLLPLHGTEGSGPVAVLQLLCAERELSPSEVDSAQHLGDLAVLLLTQYRELRQHRETTGQLKSALTNRVVIEQAKGMLAEQLGVAPDTAFEVLRGHARSRRLKLRSVAQAVVDRELVLDPAPE</sequence>
<proteinExistence type="predicted"/>
<gene>
    <name evidence="2" type="ORF">J0695_37660</name>
</gene>
<dbReference type="SMART" id="SM01012">
    <property type="entry name" value="ANTAR"/>
    <property type="match status" value="1"/>
</dbReference>
<evidence type="ECO:0000259" key="1">
    <source>
        <dbReference type="PROSITE" id="PS50921"/>
    </source>
</evidence>
<dbReference type="InterPro" id="IPR011006">
    <property type="entry name" value="CheY-like_superfamily"/>
</dbReference>
<name>A0A939JMH3_9ACTN</name>
<protein>
    <submittedName>
        <fullName evidence="2">ANTAR domain-containing protein</fullName>
    </submittedName>
</protein>
<dbReference type="InterPro" id="IPR036388">
    <property type="entry name" value="WH-like_DNA-bd_sf"/>
</dbReference>
<evidence type="ECO:0000313" key="2">
    <source>
        <dbReference type="EMBL" id="MBO0517445.1"/>
    </source>
</evidence>
<dbReference type="RefSeq" id="WP_206969295.1">
    <property type="nucleotide sequence ID" value="NZ_BAAAJJ010000013.1"/>
</dbReference>
<dbReference type="GO" id="GO:0003723">
    <property type="term" value="F:RNA binding"/>
    <property type="evidence" value="ECO:0007669"/>
    <property type="project" value="InterPro"/>
</dbReference>
<evidence type="ECO:0000313" key="3">
    <source>
        <dbReference type="Proteomes" id="UP000664167"/>
    </source>
</evidence>
<dbReference type="InterPro" id="IPR005561">
    <property type="entry name" value="ANTAR"/>
</dbReference>
<accession>A0A939JMH3</accession>
<dbReference type="Gene3D" id="1.10.10.10">
    <property type="entry name" value="Winged helix-like DNA-binding domain superfamily/Winged helix DNA-binding domain"/>
    <property type="match status" value="1"/>
</dbReference>
<reference evidence="2" key="1">
    <citation type="submission" date="2021-03" db="EMBL/GenBank/DDBJ databases">
        <title>Streptomyces poriferae sp. nov., a novel marine sponge-derived Actinobacteria species with anti-MRSA activity.</title>
        <authorList>
            <person name="Sandoval-Powers M."/>
            <person name="Kralova S."/>
            <person name="Nguyen G.-S."/>
            <person name="Fawwal D."/>
            <person name="Degnes K."/>
            <person name="Klinkenberg G."/>
            <person name="Sletta H."/>
            <person name="Wentzel A."/>
            <person name="Liles M.R."/>
        </authorList>
    </citation>
    <scope>NUCLEOTIDE SEQUENCE</scope>
    <source>
        <strain evidence="2">DSM 41794</strain>
    </source>
</reference>
<dbReference type="Proteomes" id="UP000664167">
    <property type="component" value="Unassembled WGS sequence"/>
</dbReference>